<dbReference type="GO" id="GO:0005506">
    <property type="term" value="F:iron ion binding"/>
    <property type="evidence" value="ECO:0007669"/>
    <property type="project" value="InterPro"/>
</dbReference>
<keyword evidence="8" id="KW-0472">Membrane</keyword>
<evidence type="ECO:0000256" key="3">
    <source>
        <dbReference type="ARBA" id="ARBA00022723"/>
    </source>
</evidence>
<dbReference type="FunFam" id="1.10.630.10:FF:000018">
    <property type="entry name" value="Cytochrome P450 monooxygenase"/>
    <property type="match status" value="1"/>
</dbReference>
<keyword evidence="3 7" id="KW-0479">Metal-binding</keyword>
<evidence type="ECO:0000256" key="7">
    <source>
        <dbReference type="RuleBase" id="RU000461"/>
    </source>
</evidence>
<sequence length="416" mass="45970">MSTRSLSTSPAQVDLSHPEFKRNPYPYWAHLRERSPVFRTYVQRRPACLITRHADVAATLRDSRFVKDRHTVGSRGLMPSLPGLKIMQALERSMLDVDGEDHARLRRLVHQAFTPRRVEAMRGRIQATTDALLDDMIGRGPRVDLIASLALPLPVTVISDILGIPAGDRGQFHHWTQQALTVTGSGAGIVGTVRGIGAILTMFRYVRRLIRRKRDDPQDDLLTALVQADDAGDCLSEDELIAMVFILLIAGHETTVNLTGNGVLELLRHPEQLEQLQAAPGLIRPAVEELARYASPVELATERYASADVEVNGVTIPRGELVFAVLASANRDPEQFPRPDELDLGRNTTGHLAFGLGAHYCVGAPLARLEVQVALATLLARFPHLRLDIAPERLEWRPQLVLRGLKALPVHLGMAN</sequence>
<feature type="transmembrane region" description="Helical" evidence="8">
    <location>
        <begin position="145"/>
        <end position="166"/>
    </location>
</feature>
<keyword evidence="4 7" id="KW-0560">Oxidoreductase</keyword>
<dbReference type="InterPro" id="IPR036396">
    <property type="entry name" value="Cyt_P450_sf"/>
</dbReference>
<dbReference type="PROSITE" id="PS00086">
    <property type="entry name" value="CYTOCHROME_P450"/>
    <property type="match status" value="1"/>
</dbReference>
<proteinExistence type="inferred from homology"/>
<comment type="similarity">
    <text evidence="1 7">Belongs to the cytochrome P450 family.</text>
</comment>
<evidence type="ECO:0000256" key="6">
    <source>
        <dbReference type="ARBA" id="ARBA00023033"/>
    </source>
</evidence>
<dbReference type="PANTHER" id="PTHR46696:SF1">
    <property type="entry name" value="CYTOCHROME P450 YJIB-RELATED"/>
    <property type="match status" value="1"/>
</dbReference>
<reference evidence="9 10" key="1">
    <citation type="submission" date="2020-08" db="EMBL/GenBank/DDBJ databases">
        <title>Genomic Encyclopedia of Type Strains, Phase IV (KMG-IV): sequencing the most valuable type-strain genomes for metagenomic binning, comparative biology and taxonomic classification.</title>
        <authorList>
            <person name="Goeker M."/>
        </authorList>
    </citation>
    <scope>NUCLEOTIDE SEQUENCE [LARGE SCALE GENOMIC DNA]</scope>
    <source>
        <strain evidence="9 10">DSM 27939</strain>
    </source>
</reference>
<evidence type="ECO:0000256" key="4">
    <source>
        <dbReference type="ARBA" id="ARBA00023002"/>
    </source>
</evidence>
<organism evidence="9 10">
    <name type="scientific">Deinococcus humi</name>
    <dbReference type="NCBI Taxonomy" id="662880"/>
    <lineage>
        <taxon>Bacteria</taxon>
        <taxon>Thermotogati</taxon>
        <taxon>Deinococcota</taxon>
        <taxon>Deinococci</taxon>
        <taxon>Deinococcales</taxon>
        <taxon>Deinococcaceae</taxon>
        <taxon>Deinococcus</taxon>
    </lineage>
</organism>
<feature type="transmembrane region" description="Helical" evidence="8">
    <location>
        <begin position="186"/>
        <end position="206"/>
    </location>
</feature>
<dbReference type="RefSeq" id="WP_184138074.1">
    <property type="nucleotide sequence ID" value="NZ_JACHFL010000031.1"/>
</dbReference>
<dbReference type="PRINTS" id="PR00359">
    <property type="entry name" value="BP450"/>
</dbReference>
<comment type="caution">
    <text evidence="9">The sequence shown here is derived from an EMBL/GenBank/DDBJ whole genome shotgun (WGS) entry which is preliminary data.</text>
</comment>
<evidence type="ECO:0000256" key="2">
    <source>
        <dbReference type="ARBA" id="ARBA00022617"/>
    </source>
</evidence>
<keyword evidence="8" id="KW-0812">Transmembrane</keyword>
<dbReference type="GO" id="GO:0004497">
    <property type="term" value="F:monooxygenase activity"/>
    <property type="evidence" value="ECO:0007669"/>
    <property type="project" value="UniProtKB-KW"/>
</dbReference>
<gene>
    <name evidence="9" type="ORF">HNQ08_005338</name>
</gene>
<name>A0A7W8NG66_9DEIO</name>
<accession>A0A7W8NG66</accession>
<keyword evidence="2 7" id="KW-0349">Heme</keyword>
<dbReference type="CDD" id="cd11029">
    <property type="entry name" value="CYP107-like"/>
    <property type="match status" value="1"/>
</dbReference>
<dbReference type="Pfam" id="PF00067">
    <property type="entry name" value="p450"/>
    <property type="match status" value="2"/>
</dbReference>
<dbReference type="InterPro" id="IPR017972">
    <property type="entry name" value="Cyt_P450_CS"/>
</dbReference>
<evidence type="ECO:0000256" key="5">
    <source>
        <dbReference type="ARBA" id="ARBA00023004"/>
    </source>
</evidence>
<dbReference type="AlphaFoldDB" id="A0A7W8NG66"/>
<evidence type="ECO:0000256" key="1">
    <source>
        <dbReference type="ARBA" id="ARBA00010617"/>
    </source>
</evidence>
<dbReference type="Proteomes" id="UP000552709">
    <property type="component" value="Unassembled WGS sequence"/>
</dbReference>
<dbReference type="SUPFAM" id="SSF48264">
    <property type="entry name" value="Cytochrome P450"/>
    <property type="match status" value="1"/>
</dbReference>
<keyword evidence="10" id="KW-1185">Reference proteome</keyword>
<evidence type="ECO:0000313" key="10">
    <source>
        <dbReference type="Proteomes" id="UP000552709"/>
    </source>
</evidence>
<keyword evidence="6 7" id="KW-0503">Monooxygenase</keyword>
<evidence type="ECO:0000313" key="9">
    <source>
        <dbReference type="EMBL" id="MBB5366209.1"/>
    </source>
</evidence>
<dbReference type="Gene3D" id="1.10.630.10">
    <property type="entry name" value="Cytochrome P450"/>
    <property type="match status" value="1"/>
</dbReference>
<keyword evidence="8" id="KW-1133">Transmembrane helix</keyword>
<dbReference type="GO" id="GO:0016705">
    <property type="term" value="F:oxidoreductase activity, acting on paired donors, with incorporation or reduction of molecular oxygen"/>
    <property type="evidence" value="ECO:0007669"/>
    <property type="project" value="InterPro"/>
</dbReference>
<dbReference type="PANTHER" id="PTHR46696">
    <property type="entry name" value="P450, PUTATIVE (EUROFUNG)-RELATED"/>
    <property type="match status" value="1"/>
</dbReference>
<dbReference type="EMBL" id="JACHFL010000031">
    <property type="protein sequence ID" value="MBB5366209.1"/>
    <property type="molecule type" value="Genomic_DNA"/>
</dbReference>
<dbReference type="GO" id="GO:0020037">
    <property type="term" value="F:heme binding"/>
    <property type="evidence" value="ECO:0007669"/>
    <property type="project" value="InterPro"/>
</dbReference>
<protein>
    <submittedName>
        <fullName evidence="9">Cytochrome P450 PksS</fullName>
    </submittedName>
</protein>
<keyword evidence="5 7" id="KW-0408">Iron</keyword>
<evidence type="ECO:0000256" key="8">
    <source>
        <dbReference type="SAM" id="Phobius"/>
    </source>
</evidence>
<dbReference type="InterPro" id="IPR002397">
    <property type="entry name" value="Cyt_P450_B"/>
</dbReference>
<dbReference type="InterPro" id="IPR001128">
    <property type="entry name" value="Cyt_P450"/>
</dbReference>